<organism evidence="1 2">
    <name type="scientific">Microbispora siamensis</name>
    <dbReference type="NCBI Taxonomy" id="564413"/>
    <lineage>
        <taxon>Bacteria</taxon>
        <taxon>Bacillati</taxon>
        <taxon>Actinomycetota</taxon>
        <taxon>Actinomycetes</taxon>
        <taxon>Streptosporangiales</taxon>
        <taxon>Streptosporangiaceae</taxon>
        <taxon>Microbispora</taxon>
    </lineage>
</organism>
<keyword evidence="2" id="KW-1185">Reference proteome</keyword>
<protein>
    <submittedName>
        <fullName evidence="1">Uncharacterized protein</fullName>
    </submittedName>
</protein>
<dbReference type="EMBL" id="BOOF01000063">
    <property type="protein sequence ID" value="GIH66980.1"/>
    <property type="molecule type" value="Genomic_DNA"/>
</dbReference>
<name>A0ABQ4GZW0_9ACTN</name>
<sequence length="137" mass="14428">MTRNGAVPLMASPAAEDPASPAVALAGRLQEELSHTGITATVGSGYGLAIVTAANRVNVWVEAGPQGWQFRWWTGRVCEQTGRWNYTSCPASAVETAARRVGGRVRQVRREALSVARVGRAGDQARANLPVPTGSSS</sequence>
<reference evidence="1 2" key="1">
    <citation type="submission" date="2021-01" db="EMBL/GenBank/DDBJ databases">
        <title>Whole genome shotgun sequence of Microbispora siamensis NBRC 104113.</title>
        <authorList>
            <person name="Komaki H."/>
            <person name="Tamura T."/>
        </authorList>
    </citation>
    <scope>NUCLEOTIDE SEQUENCE [LARGE SCALE GENOMIC DNA]</scope>
    <source>
        <strain evidence="1 2">NBRC 104113</strain>
    </source>
</reference>
<evidence type="ECO:0000313" key="2">
    <source>
        <dbReference type="Proteomes" id="UP000660454"/>
    </source>
</evidence>
<dbReference type="Proteomes" id="UP000660454">
    <property type="component" value="Unassembled WGS sequence"/>
</dbReference>
<accession>A0ABQ4GZW0</accession>
<proteinExistence type="predicted"/>
<gene>
    <name evidence="1" type="ORF">Msi02_77970</name>
</gene>
<comment type="caution">
    <text evidence="1">The sequence shown here is derived from an EMBL/GenBank/DDBJ whole genome shotgun (WGS) entry which is preliminary data.</text>
</comment>
<evidence type="ECO:0000313" key="1">
    <source>
        <dbReference type="EMBL" id="GIH66980.1"/>
    </source>
</evidence>